<name>A0AAW0XZV7_CHEQU</name>
<dbReference type="InterPro" id="IPR056978">
    <property type="entry name" value="CC4_RECK"/>
</dbReference>
<dbReference type="Proteomes" id="UP001445076">
    <property type="component" value="Unassembled WGS sequence"/>
</dbReference>
<sequence length="189" mass="20695">ARTPSRHLRHQLSRDCHAHAHVTSCAHALTRTTPAHRPERTDLHCCVSSESASCRATCRRVLTSQASQQDILDQLEGACGTVDLTNGLWKCLFRQSEAAVPEVRQVSKLGRLGLDAAKLGCCRQAVSVECRGLCVRAFSKEWGRSWDALHTSCLTRPQEATLFACLAEADAPCQQGCSGLSFCSNFNNR</sequence>
<protein>
    <recommendedName>
        <fullName evidence="1">Reversion-inducing cysteine-rich protein with Kazal CC4 domain-containing protein</fullName>
    </recommendedName>
</protein>
<comment type="caution">
    <text evidence="2">The sequence shown here is derived from an EMBL/GenBank/DDBJ whole genome shotgun (WGS) entry which is preliminary data.</text>
</comment>
<dbReference type="PANTHER" id="PTHR13487:SF3">
    <property type="entry name" value="REVERSION-INDUCING CYSTEINE-RICH PROTEIN WITH KAZAL MOTIFS"/>
    <property type="match status" value="1"/>
</dbReference>
<organism evidence="2 3">
    <name type="scientific">Cherax quadricarinatus</name>
    <name type="common">Australian red claw crayfish</name>
    <dbReference type="NCBI Taxonomy" id="27406"/>
    <lineage>
        <taxon>Eukaryota</taxon>
        <taxon>Metazoa</taxon>
        <taxon>Ecdysozoa</taxon>
        <taxon>Arthropoda</taxon>
        <taxon>Crustacea</taxon>
        <taxon>Multicrustacea</taxon>
        <taxon>Malacostraca</taxon>
        <taxon>Eumalacostraca</taxon>
        <taxon>Eucarida</taxon>
        <taxon>Decapoda</taxon>
        <taxon>Pleocyemata</taxon>
        <taxon>Astacidea</taxon>
        <taxon>Parastacoidea</taxon>
        <taxon>Parastacidae</taxon>
        <taxon>Cherax</taxon>
    </lineage>
</organism>
<keyword evidence="3" id="KW-1185">Reference proteome</keyword>
<feature type="domain" description="Reversion-inducing cysteine-rich protein with Kazal CC4" evidence="1">
    <location>
        <begin position="41"/>
        <end position="92"/>
    </location>
</feature>
<dbReference type="GO" id="GO:0005886">
    <property type="term" value="C:plasma membrane"/>
    <property type="evidence" value="ECO:0007669"/>
    <property type="project" value="TreeGrafter"/>
</dbReference>
<evidence type="ECO:0000259" key="1">
    <source>
        <dbReference type="Pfam" id="PF23332"/>
    </source>
</evidence>
<feature type="non-terminal residue" evidence="2">
    <location>
        <position position="1"/>
    </location>
</feature>
<dbReference type="PANTHER" id="PTHR13487">
    <property type="entry name" value="SERINE PROTEASE INHIBITOR"/>
    <property type="match status" value="1"/>
</dbReference>
<evidence type="ECO:0000313" key="2">
    <source>
        <dbReference type="EMBL" id="KAK8750056.1"/>
    </source>
</evidence>
<feature type="non-terminal residue" evidence="2">
    <location>
        <position position="189"/>
    </location>
</feature>
<dbReference type="AlphaFoldDB" id="A0AAW0XZV7"/>
<accession>A0AAW0XZV7</accession>
<feature type="domain" description="Reversion-inducing cysteine-rich protein with Kazal CC4" evidence="1">
    <location>
        <begin position="115"/>
        <end position="166"/>
    </location>
</feature>
<dbReference type="GO" id="GO:0008191">
    <property type="term" value="F:metalloendopeptidase inhibitor activity"/>
    <property type="evidence" value="ECO:0007669"/>
    <property type="project" value="InterPro"/>
</dbReference>
<dbReference type="InterPro" id="IPR039016">
    <property type="entry name" value="RECK"/>
</dbReference>
<reference evidence="2 3" key="1">
    <citation type="journal article" date="2024" name="BMC Genomics">
        <title>Genome assembly of redclaw crayfish (Cherax quadricarinatus) provides insights into its immune adaptation and hypoxia tolerance.</title>
        <authorList>
            <person name="Liu Z."/>
            <person name="Zheng J."/>
            <person name="Li H."/>
            <person name="Fang K."/>
            <person name="Wang S."/>
            <person name="He J."/>
            <person name="Zhou D."/>
            <person name="Weng S."/>
            <person name="Chi M."/>
            <person name="Gu Z."/>
            <person name="He J."/>
            <person name="Li F."/>
            <person name="Wang M."/>
        </authorList>
    </citation>
    <scope>NUCLEOTIDE SEQUENCE [LARGE SCALE GENOMIC DNA]</scope>
    <source>
        <strain evidence="2">ZL_2023a</strain>
    </source>
</reference>
<proteinExistence type="predicted"/>
<dbReference type="EMBL" id="JARKIK010000008">
    <property type="protein sequence ID" value="KAK8750056.1"/>
    <property type="molecule type" value="Genomic_DNA"/>
</dbReference>
<evidence type="ECO:0000313" key="3">
    <source>
        <dbReference type="Proteomes" id="UP001445076"/>
    </source>
</evidence>
<dbReference type="GO" id="GO:0030198">
    <property type="term" value="P:extracellular matrix organization"/>
    <property type="evidence" value="ECO:0007669"/>
    <property type="project" value="TreeGrafter"/>
</dbReference>
<gene>
    <name evidence="2" type="ORF">OTU49_015214</name>
</gene>
<dbReference type="Pfam" id="PF23332">
    <property type="entry name" value="CC4_RECK"/>
    <property type="match status" value="2"/>
</dbReference>